<keyword evidence="2" id="KW-0813">Transport</keyword>
<name>A0A1F7I636_9BACT</name>
<accession>A0A1F7I636</accession>
<dbReference type="PANTHER" id="PTHR32195:SF26">
    <property type="entry name" value="TRYPTOPHAN OR TYROSINE TRANSPORTER PROTEIN"/>
    <property type="match status" value="1"/>
</dbReference>
<evidence type="ECO:0000256" key="4">
    <source>
        <dbReference type="ARBA" id="ARBA00022519"/>
    </source>
</evidence>
<protein>
    <recommendedName>
        <fullName evidence="11">Amino acid transporter transmembrane domain-containing protein</fullName>
    </recommendedName>
</protein>
<keyword evidence="7 8" id="KW-0472">Membrane</keyword>
<feature type="transmembrane region" description="Helical" evidence="8">
    <location>
        <begin position="33"/>
        <end position="54"/>
    </location>
</feature>
<dbReference type="InterPro" id="IPR018227">
    <property type="entry name" value="Amino_acid_transport_2"/>
</dbReference>
<dbReference type="AlphaFoldDB" id="A0A1F7I636"/>
<dbReference type="Proteomes" id="UP000179024">
    <property type="component" value="Unassembled WGS sequence"/>
</dbReference>
<feature type="transmembrane region" description="Helical" evidence="8">
    <location>
        <begin position="345"/>
        <end position="370"/>
    </location>
</feature>
<evidence type="ECO:0000256" key="6">
    <source>
        <dbReference type="ARBA" id="ARBA00022989"/>
    </source>
</evidence>
<evidence type="ECO:0000313" key="10">
    <source>
        <dbReference type="Proteomes" id="UP000179024"/>
    </source>
</evidence>
<feature type="transmembrane region" description="Helical" evidence="8">
    <location>
        <begin position="106"/>
        <end position="129"/>
    </location>
</feature>
<evidence type="ECO:0000256" key="8">
    <source>
        <dbReference type="SAM" id="Phobius"/>
    </source>
</evidence>
<evidence type="ECO:0008006" key="11">
    <source>
        <dbReference type="Google" id="ProtNLM"/>
    </source>
</evidence>
<reference evidence="9 10" key="1">
    <citation type="journal article" date="2016" name="Nat. Commun.">
        <title>Thousands of microbial genomes shed light on interconnected biogeochemical processes in an aquifer system.</title>
        <authorList>
            <person name="Anantharaman K."/>
            <person name="Brown C.T."/>
            <person name="Hug L.A."/>
            <person name="Sharon I."/>
            <person name="Castelle C.J."/>
            <person name="Probst A.J."/>
            <person name="Thomas B.C."/>
            <person name="Singh A."/>
            <person name="Wilkins M.J."/>
            <person name="Karaoz U."/>
            <person name="Brodie E.L."/>
            <person name="Williams K.H."/>
            <person name="Hubbard S.S."/>
            <person name="Banfield J.F."/>
        </authorList>
    </citation>
    <scope>NUCLEOTIDE SEQUENCE [LARGE SCALE GENOMIC DNA]</scope>
</reference>
<dbReference type="Pfam" id="PF03222">
    <property type="entry name" value="Trp_Tyr_perm"/>
    <property type="match status" value="1"/>
</dbReference>
<keyword evidence="6 8" id="KW-1133">Transmembrane helix</keyword>
<feature type="transmembrane region" description="Helical" evidence="8">
    <location>
        <begin position="82"/>
        <end position="100"/>
    </location>
</feature>
<evidence type="ECO:0000256" key="1">
    <source>
        <dbReference type="ARBA" id="ARBA00004429"/>
    </source>
</evidence>
<feature type="transmembrane region" description="Helical" evidence="8">
    <location>
        <begin position="5"/>
        <end position="27"/>
    </location>
</feature>
<gene>
    <name evidence="9" type="ORF">A3F34_00560</name>
</gene>
<evidence type="ECO:0000256" key="2">
    <source>
        <dbReference type="ARBA" id="ARBA00022448"/>
    </source>
</evidence>
<evidence type="ECO:0000256" key="7">
    <source>
        <dbReference type="ARBA" id="ARBA00023136"/>
    </source>
</evidence>
<keyword evidence="5 8" id="KW-0812">Transmembrane</keyword>
<dbReference type="EMBL" id="MGAE01000044">
    <property type="protein sequence ID" value="OGK38831.1"/>
    <property type="molecule type" value="Genomic_DNA"/>
</dbReference>
<feature type="transmembrane region" description="Helical" evidence="8">
    <location>
        <begin position="252"/>
        <end position="278"/>
    </location>
</feature>
<keyword evidence="4" id="KW-0997">Cell inner membrane</keyword>
<feature type="transmembrane region" description="Helical" evidence="8">
    <location>
        <begin position="168"/>
        <end position="194"/>
    </location>
</feature>
<feature type="transmembrane region" description="Helical" evidence="8">
    <location>
        <begin position="312"/>
        <end position="333"/>
    </location>
</feature>
<evidence type="ECO:0000256" key="3">
    <source>
        <dbReference type="ARBA" id="ARBA00022475"/>
    </source>
</evidence>
<evidence type="ECO:0000313" key="9">
    <source>
        <dbReference type="EMBL" id="OGK38831.1"/>
    </source>
</evidence>
<dbReference type="GO" id="GO:0003333">
    <property type="term" value="P:amino acid transmembrane transport"/>
    <property type="evidence" value="ECO:0007669"/>
    <property type="project" value="InterPro"/>
</dbReference>
<evidence type="ECO:0000256" key="5">
    <source>
        <dbReference type="ARBA" id="ARBA00022692"/>
    </source>
</evidence>
<proteinExistence type="predicted"/>
<dbReference type="GO" id="GO:0005886">
    <property type="term" value="C:plasma membrane"/>
    <property type="evidence" value="ECO:0007669"/>
    <property type="project" value="UniProtKB-SubCell"/>
</dbReference>
<organism evidence="9 10">
    <name type="scientific">Candidatus Roizmanbacteria bacterium RIFCSPHIGHO2_12_FULL_44_10</name>
    <dbReference type="NCBI Taxonomy" id="1802054"/>
    <lineage>
        <taxon>Bacteria</taxon>
        <taxon>Candidatus Roizmaniibacteriota</taxon>
    </lineage>
</organism>
<feature type="transmembrane region" description="Helical" evidence="8">
    <location>
        <begin position="206"/>
        <end position="232"/>
    </location>
</feature>
<feature type="transmembrane region" description="Helical" evidence="8">
    <location>
        <begin position="141"/>
        <end position="162"/>
    </location>
</feature>
<feature type="transmembrane region" description="Helical" evidence="8">
    <location>
        <begin position="290"/>
        <end position="306"/>
    </location>
</feature>
<dbReference type="PANTHER" id="PTHR32195">
    <property type="entry name" value="OS07G0662800 PROTEIN"/>
    <property type="match status" value="1"/>
</dbReference>
<comment type="caution">
    <text evidence="9">The sequence shown here is derived from an EMBL/GenBank/DDBJ whole genome shotgun (WGS) entry which is preliminary data.</text>
</comment>
<comment type="subcellular location">
    <subcellularLocation>
        <location evidence="1">Cell inner membrane</location>
        <topology evidence="1">Multi-pass membrane protein</topology>
    </subcellularLocation>
</comment>
<keyword evidence="3" id="KW-1003">Cell membrane</keyword>
<dbReference type="Gene3D" id="1.20.1740.10">
    <property type="entry name" value="Amino acid/polyamine transporter I"/>
    <property type="match status" value="1"/>
</dbReference>
<sequence>MNITILQAGATLIGTIIGAGILGIPYAVSKVGFLPGIVMLIILSLAMIILQLMFAEITLRTKHKHQIPGYGGFYLGYHVKRLSLMIGLLAGYGTLLAYMIGEGTVLSSLFGGSSLHWGLAFFVVGSVIVYKGLDIVKRFELGLEVFVLLIVTSIGVLAWPHIKSDNVYYWNLSQMAVPYGVLLFALSGTIVIPQIRQELIGQEKKLPVVIIGANLIVFLVYALFLFFVVGVTGKETTELATVGLGIVVGRNVFVLGNILAFFTMSTSFLAIGIAMRSLFQFDYGFSREKALLATILVPLALFVLGARDFISVLGLVGGVLLSIQSAIVIFAFWKSLINGNRKPEFKLGVLSYTGFVLLIIFIIGAVLTLFNVSG</sequence>